<keyword evidence="4" id="KW-0472">Membrane</keyword>
<protein>
    <recommendedName>
        <fullName evidence="8">Protein xylosyltransferase</fullName>
    </recommendedName>
</protein>
<evidence type="ECO:0000256" key="1">
    <source>
        <dbReference type="ARBA" id="ARBA00004606"/>
    </source>
</evidence>
<dbReference type="PANTHER" id="PTHR31042">
    <property type="entry name" value="CORE-2/I-BRANCHING BETA-1,6-N-ACETYLGLUCOSAMINYLTRANSFERASE FAMILY PROTEIN-RELATED"/>
    <property type="match status" value="1"/>
</dbReference>
<keyword evidence="2" id="KW-0328">Glycosyltransferase</keyword>
<evidence type="ECO:0000256" key="6">
    <source>
        <dbReference type="SAM" id="MobiDB-lite"/>
    </source>
</evidence>
<dbReference type="InterPro" id="IPR044174">
    <property type="entry name" value="BC10-like"/>
</dbReference>
<proteinExistence type="predicted"/>
<dbReference type="GO" id="GO:0016757">
    <property type="term" value="F:glycosyltransferase activity"/>
    <property type="evidence" value="ECO:0007669"/>
    <property type="project" value="UniProtKB-KW"/>
</dbReference>
<dbReference type="Pfam" id="PF02485">
    <property type="entry name" value="Branch"/>
    <property type="match status" value="1"/>
</dbReference>
<evidence type="ECO:0008006" key="8">
    <source>
        <dbReference type="Google" id="ProtNLM"/>
    </source>
</evidence>
<evidence type="ECO:0000256" key="4">
    <source>
        <dbReference type="ARBA" id="ARBA00023136"/>
    </source>
</evidence>
<evidence type="ECO:0000256" key="3">
    <source>
        <dbReference type="ARBA" id="ARBA00022679"/>
    </source>
</evidence>
<feature type="compositionally biased region" description="Basic and acidic residues" evidence="6">
    <location>
        <begin position="418"/>
        <end position="430"/>
    </location>
</feature>
<keyword evidence="3" id="KW-0808">Transferase</keyword>
<evidence type="ECO:0000256" key="2">
    <source>
        <dbReference type="ARBA" id="ARBA00022676"/>
    </source>
</evidence>
<organism evidence="7">
    <name type="scientific">Trieres chinensis</name>
    <name type="common">Marine centric diatom</name>
    <name type="synonym">Odontella sinensis</name>
    <dbReference type="NCBI Taxonomy" id="1514140"/>
    <lineage>
        <taxon>Eukaryota</taxon>
        <taxon>Sar</taxon>
        <taxon>Stramenopiles</taxon>
        <taxon>Ochrophyta</taxon>
        <taxon>Bacillariophyta</taxon>
        <taxon>Mediophyceae</taxon>
        <taxon>Biddulphiophycidae</taxon>
        <taxon>Eupodiscales</taxon>
        <taxon>Parodontellaceae</taxon>
        <taxon>Trieres</taxon>
    </lineage>
</organism>
<dbReference type="AlphaFoldDB" id="A0A7S1ZIR3"/>
<dbReference type="EMBL" id="HBGO01018006">
    <property type="protein sequence ID" value="CAD9339762.1"/>
    <property type="molecule type" value="Transcribed_RNA"/>
</dbReference>
<reference evidence="7" key="1">
    <citation type="submission" date="2021-01" db="EMBL/GenBank/DDBJ databases">
        <authorList>
            <person name="Corre E."/>
            <person name="Pelletier E."/>
            <person name="Niang G."/>
            <person name="Scheremetjew M."/>
            <person name="Finn R."/>
            <person name="Kale V."/>
            <person name="Holt S."/>
            <person name="Cochrane G."/>
            <person name="Meng A."/>
            <person name="Brown T."/>
            <person name="Cohen L."/>
        </authorList>
    </citation>
    <scope>NUCLEOTIDE SEQUENCE</scope>
    <source>
        <strain evidence="7">Grunow 1884</strain>
    </source>
</reference>
<accession>A0A7S1ZIR3</accession>
<evidence type="ECO:0000256" key="5">
    <source>
        <dbReference type="ARBA" id="ARBA00023180"/>
    </source>
</evidence>
<evidence type="ECO:0000313" key="7">
    <source>
        <dbReference type="EMBL" id="CAD9339762.1"/>
    </source>
</evidence>
<gene>
    <name evidence="7" type="ORF">OSIN01602_LOCUS10308</name>
</gene>
<dbReference type="InterPro" id="IPR003406">
    <property type="entry name" value="Glyco_trans_14"/>
</dbReference>
<keyword evidence="5" id="KW-0325">Glycoprotein</keyword>
<dbReference type="PANTHER" id="PTHR31042:SF150">
    <property type="entry name" value="OS06G0661900 PROTEIN"/>
    <property type="match status" value="1"/>
</dbReference>
<feature type="region of interest" description="Disordered" evidence="6">
    <location>
        <begin position="418"/>
        <end position="437"/>
    </location>
</feature>
<sequence length="437" mass="48587">MTAPRASPLVRAVVRLRPNHVAASVGILLLSFTAFLSNEFGSRAPSVISTDQGVLGREFLRNLAEIRSTLPGAMAADPRKVAFLFLTEGGSIAHEGAWRRWFESSGASKDDWKEKANIYVHVKNSPDERLEGRPRTWLDDLGNFFCSRVIPSVVSDRFHLHHAMMQLLMYGYVDPNNSHFIFVGDGSVPLKSFDDLYLELSEEDRSRTCLAPPGEAREAWAPFAYDPRVAAVPPEDRYKGSLWSSYGRSHVAFLLSNTDELSEWYDAHSERGAIRSGTAGELLLPTFLNSHVHPDEISDCHTRALIGEEGSSLDDPADEADNEGSAWGCCNAYVRSDAEADLSPRDPRSVLAPEFAKEALNTDGAYEVLHESTLREVAKAPHFLTLRKVARNAVVVMESGAKVALEYALPEVLGYEERRDEQEEKEEMGKRKCIVNH</sequence>
<comment type="subcellular location">
    <subcellularLocation>
        <location evidence="1">Membrane</location>
        <topology evidence="1">Single-pass type II membrane protein</topology>
    </subcellularLocation>
</comment>
<name>A0A7S1ZIR3_TRICV</name>
<dbReference type="GO" id="GO:0016020">
    <property type="term" value="C:membrane"/>
    <property type="evidence" value="ECO:0007669"/>
    <property type="project" value="UniProtKB-SubCell"/>
</dbReference>